<comment type="caution">
    <text evidence="1">The sequence shown here is derived from an EMBL/GenBank/DDBJ whole genome shotgun (WGS) entry which is preliminary data.</text>
</comment>
<organism evidence="1 2">
    <name type="scientific">Taklimakanibacter albus</name>
    <dbReference type="NCBI Taxonomy" id="2800327"/>
    <lineage>
        <taxon>Bacteria</taxon>
        <taxon>Pseudomonadati</taxon>
        <taxon>Pseudomonadota</taxon>
        <taxon>Alphaproteobacteria</taxon>
        <taxon>Hyphomicrobiales</taxon>
        <taxon>Aestuariivirgaceae</taxon>
        <taxon>Taklimakanibacter</taxon>
    </lineage>
</organism>
<dbReference type="EMBL" id="JAENHL010000007">
    <property type="protein sequence ID" value="MBK1868267.1"/>
    <property type="molecule type" value="Genomic_DNA"/>
</dbReference>
<evidence type="ECO:0000313" key="2">
    <source>
        <dbReference type="Proteomes" id="UP000616151"/>
    </source>
</evidence>
<keyword evidence="2" id="KW-1185">Reference proteome</keyword>
<dbReference type="Proteomes" id="UP000616151">
    <property type="component" value="Unassembled WGS sequence"/>
</dbReference>
<evidence type="ECO:0000313" key="1">
    <source>
        <dbReference type="EMBL" id="MBK1868267.1"/>
    </source>
</evidence>
<name>A0ACC5R6L2_9HYPH</name>
<proteinExistence type="predicted"/>
<reference evidence="1" key="1">
    <citation type="submission" date="2021-01" db="EMBL/GenBank/DDBJ databases">
        <authorList>
            <person name="Sun Q."/>
        </authorList>
    </citation>
    <scope>NUCLEOTIDE SEQUENCE</scope>
    <source>
        <strain evidence="1">YIM B02566</strain>
    </source>
</reference>
<sequence length="193" mass="21555">MAKDAKRGRLSSIDLLPEEARPHVIAAMEALKERRRQQDDIREELNSHLLAMGQKPISRSAFHRKALWLATYGEQLTQAREVAAILAEKLNEAPQGDVGLLLNETIKTIVYDVIMEQSLNDSSASMEMLKEAALTLFRLEQARKISVVTRKRIVDDFSDKATKAIDVAAGRAGLAPEVVSQIRREVLGVIDRK</sequence>
<protein>
    <submittedName>
        <fullName evidence="1">DUF3486 family protein</fullName>
    </submittedName>
</protein>
<accession>A0ACC5R6L2</accession>
<gene>
    <name evidence="1" type="ORF">JHL16_18080</name>
</gene>